<dbReference type="InterPro" id="IPR003661">
    <property type="entry name" value="HisK_dim/P_dom"/>
</dbReference>
<evidence type="ECO:0000313" key="11">
    <source>
        <dbReference type="EMBL" id="MFD1002826.1"/>
    </source>
</evidence>
<evidence type="ECO:0000256" key="4">
    <source>
        <dbReference type="ARBA" id="ARBA00022679"/>
    </source>
</evidence>
<sequence length="744" mass="85678">MFKKSGQSLKITVIYTLLGIAWIYGSTALLNTYFTNESGYDVKILNVLMRISFVLVSGLLLYILMNSFHVTLQRRIAEYEKLFMKNPNPMWVYDLENLSFLAVNEAAVREYGYTEKEFLSRTIRDIRPAEDIPKLQQAILGIPSGVYSSGIWRHVKKDGTLIWVQITSYAMEWNGKRAELILSQNVTERVKFELQLQELNVNLEEKIIERTRQLDEANHALASTNEELITTNEELLSTNDQLSAAHEKIQEQANDLVRQSQQKLSSILSTLKDMVWSAKFTGMREIQIDFVNNAAEEIFGYSAQEFYENNLLVECMLVDDPEGTADAMHQQLLAKSYTEIEHMILSKQRKQKWVTSRIWMTKDYTGKPVRLDGIITDITLRKKAEHELIRQKEALQRLIDNLPLIIVLFDVHRNINFINQFWESTFEQADGDIGKERILQQFFPRKLNTKETLEFIRSRDGEWHDFKIEAPSGLVDISWCMIPLSDDSIIGIGQDISQRKKQEEEKSKLLQQLVMHNNDLLQFSFIASHNLRGPVATIMGLSKLIELQPIENQELNILLNHLFTSVTKLNEVIKDLTKILEIRGDHYQSKQWLDIADLYTSIRETLALQLISSEIEIRTDFSAYSHFFTIKTYFYSILYNLVSNAIKYRSPHRPAVIEIKTFQSNGHVGFFVRDNGLGIDLEQFGNKLFTLYQRFHLDVEGKGLGLYLVRTQVNALNGSIDVASKPGLGTTFTVSFPAPSVMPD</sequence>
<dbReference type="Proteomes" id="UP001597112">
    <property type="component" value="Unassembled WGS sequence"/>
</dbReference>
<dbReference type="SMART" id="SM00387">
    <property type="entry name" value="HATPase_c"/>
    <property type="match status" value="1"/>
</dbReference>
<dbReference type="InterPro" id="IPR036890">
    <property type="entry name" value="HATPase_C_sf"/>
</dbReference>
<dbReference type="SUPFAM" id="SSF55874">
    <property type="entry name" value="ATPase domain of HSP90 chaperone/DNA topoisomerase II/histidine kinase"/>
    <property type="match status" value="1"/>
</dbReference>
<feature type="domain" description="PAC" evidence="10">
    <location>
        <begin position="338"/>
        <end position="390"/>
    </location>
</feature>
<evidence type="ECO:0000259" key="10">
    <source>
        <dbReference type="PROSITE" id="PS50113"/>
    </source>
</evidence>
<evidence type="ECO:0000313" key="12">
    <source>
        <dbReference type="Proteomes" id="UP001597112"/>
    </source>
</evidence>
<dbReference type="RefSeq" id="WP_377584557.1">
    <property type="nucleotide sequence ID" value="NZ_JBHTKA010000014.1"/>
</dbReference>
<dbReference type="PANTHER" id="PTHR43304:SF1">
    <property type="entry name" value="PAC DOMAIN-CONTAINING PROTEIN"/>
    <property type="match status" value="1"/>
</dbReference>
<keyword evidence="3" id="KW-0597">Phosphoprotein</keyword>
<keyword evidence="7" id="KW-0812">Transmembrane</keyword>
<dbReference type="CDD" id="cd00130">
    <property type="entry name" value="PAS"/>
    <property type="match status" value="2"/>
</dbReference>
<feature type="transmembrane region" description="Helical" evidence="7">
    <location>
        <begin position="47"/>
        <end position="65"/>
    </location>
</feature>
<dbReference type="Gene3D" id="1.10.287.130">
    <property type="match status" value="1"/>
</dbReference>
<organism evidence="11 12">
    <name type="scientific">Ohtaekwangia kribbensis</name>
    <dbReference type="NCBI Taxonomy" id="688913"/>
    <lineage>
        <taxon>Bacteria</taxon>
        <taxon>Pseudomonadati</taxon>
        <taxon>Bacteroidota</taxon>
        <taxon>Cytophagia</taxon>
        <taxon>Cytophagales</taxon>
        <taxon>Fulvivirgaceae</taxon>
        <taxon>Ohtaekwangia</taxon>
    </lineage>
</organism>
<feature type="transmembrane region" description="Helical" evidence="7">
    <location>
        <begin position="12"/>
        <end position="35"/>
    </location>
</feature>
<dbReference type="EMBL" id="JBHTKA010000014">
    <property type="protein sequence ID" value="MFD1002826.1"/>
    <property type="molecule type" value="Genomic_DNA"/>
</dbReference>
<dbReference type="SMART" id="SM00091">
    <property type="entry name" value="PAS"/>
    <property type="match status" value="3"/>
</dbReference>
<evidence type="ECO:0000256" key="3">
    <source>
        <dbReference type="ARBA" id="ARBA00022553"/>
    </source>
</evidence>
<proteinExistence type="predicted"/>
<dbReference type="SUPFAM" id="SSF55785">
    <property type="entry name" value="PYP-like sensor domain (PAS domain)"/>
    <property type="match status" value="3"/>
</dbReference>
<gene>
    <name evidence="11" type="ORF">ACFQ21_26100</name>
</gene>
<feature type="domain" description="PAS" evidence="9">
    <location>
        <begin position="260"/>
        <end position="335"/>
    </location>
</feature>
<comment type="catalytic activity">
    <reaction evidence="1">
        <text>ATP + protein L-histidine = ADP + protein N-phospho-L-histidine.</text>
        <dbReference type="EC" id="2.7.13.3"/>
    </reaction>
</comment>
<dbReference type="PROSITE" id="PS50109">
    <property type="entry name" value="HIS_KIN"/>
    <property type="match status" value="1"/>
</dbReference>
<keyword evidence="6" id="KW-0175">Coiled coil</keyword>
<dbReference type="InterPro" id="IPR052162">
    <property type="entry name" value="Sensor_kinase/Photoreceptor"/>
</dbReference>
<dbReference type="Gene3D" id="3.30.450.20">
    <property type="entry name" value="PAS domain"/>
    <property type="match status" value="3"/>
</dbReference>
<dbReference type="EC" id="2.7.13.3" evidence="2"/>
<evidence type="ECO:0000256" key="6">
    <source>
        <dbReference type="SAM" id="Coils"/>
    </source>
</evidence>
<protein>
    <recommendedName>
        <fullName evidence="2">histidine kinase</fullName>
        <ecNumber evidence="2">2.7.13.3</ecNumber>
    </recommendedName>
</protein>
<dbReference type="InterPro" id="IPR005467">
    <property type="entry name" value="His_kinase_dom"/>
</dbReference>
<evidence type="ECO:0000256" key="2">
    <source>
        <dbReference type="ARBA" id="ARBA00012438"/>
    </source>
</evidence>
<dbReference type="InterPro" id="IPR000700">
    <property type="entry name" value="PAS-assoc_C"/>
</dbReference>
<keyword evidence="12" id="KW-1185">Reference proteome</keyword>
<feature type="coiled-coil region" evidence="6">
    <location>
        <begin position="189"/>
        <end position="259"/>
    </location>
</feature>
<dbReference type="InterPro" id="IPR035965">
    <property type="entry name" value="PAS-like_dom_sf"/>
</dbReference>
<dbReference type="InterPro" id="IPR004358">
    <property type="entry name" value="Sig_transdc_His_kin-like_C"/>
</dbReference>
<dbReference type="Pfam" id="PF13188">
    <property type="entry name" value="PAS_8"/>
    <property type="match status" value="1"/>
</dbReference>
<evidence type="ECO:0000259" key="9">
    <source>
        <dbReference type="PROSITE" id="PS50112"/>
    </source>
</evidence>
<dbReference type="NCBIfam" id="TIGR00229">
    <property type="entry name" value="sensory_box"/>
    <property type="match status" value="2"/>
</dbReference>
<evidence type="ECO:0000256" key="5">
    <source>
        <dbReference type="ARBA" id="ARBA00022777"/>
    </source>
</evidence>
<keyword evidence="7" id="KW-1133">Transmembrane helix</keyword>
<feature type="domain" description="Histidine kinase" evidence="8">
    <location>
        <begin position="526"/>
        <end position="740"/>
    </location>
</feature>
<dbReference type="InterPro" id="IPR001610">
    <property type="entry name" value="PAC"/>
</dbReference>
<dbReference type="Gene3D" id="3.30.565.10">
    <property type="entry name" value="Histidine kinase-like ATPase, C-terminal domain"/>
    <property type="match status" value="1"/>
</dbReference>
<dbReference type="PRINTS" id="PR00344">
    <property type="entry name" value="BCTRLSENSOR"/>
</dbReference>
<dbReference type="Pfam" id="PF08447">
    <property type="entry name" value="PAS_3"/>
    <property type="match status" value="2"/>
</dbReference>
<dbReference type="PANTHER" id="PTHR43304">
    <property type="entry name" value="PHYTOCHROME-LIKE PROTEIN CPH1"/>
    <property type="match status" value="1"/>
</dbReference>
<keyword evidence="4" id="KW-0808">Transferase</keyword>
<feature type="domain" description="PAS" evidence="9">
    <location>
        <begin position="75"/>
        <end position="139"/>
    </location>
</feature>
<reference evidence="12" key="1">
    <citation type="journal article" date="2019" name="Int. J. Syst. Evol. Microbiol.">
        <title>The Global Catalogue of Microorganisms (GCM) 10K type strain sequencing project: providing services to taxonomists for standard genome sequencing and annotation.</title>
        <authorList>
            <consortium name="The Broad Institute Genomics Platform"/>
            <consortium name="The Broad Institute Genome Sequencing Center for Infectious Disease"/>
            <person name="Wu L."/>
            <person name="Ma J."/>
        </authorList>
    </citation>
    <scope>NUCLEOTIDE SEQUENCE [LARGE SCALE GENOMIC DNA]</scope>
    <source>
        <strain evidence="12">CCUG 58938</strain>
    </source>
</reference>
<comment type="caution">
    <text evidence="11">The sequence shown here is derived from an EMBL/GenBank/DDBJ whole genome shotgun (WGS) entry which is preliminary data.</text>
</comment>
<keyword evidence="7" id="KW-0472">Membrane</keyword>
<dbReference type="SUPFAM" id="SSF47384">
    <property type="entry name" value="Homodimeric domain of signal transducing histidine kinase"/>
    <property type="match status" value="1"/>
</dbReference>
<dbReference type="InterPro" id="IPR003594">
    <property type="entry name" value="HATPase_dom"/>
</dbReference>
<evidence type="ECO:0000259" key="8">
    <source>
        <dbReference type="PROSITE" id="PS50109"/>
    </source>
</evidence>
<evidence type="ECO:0000256" key="7">
    <source>
        <dbReference type="SAM" id="Phobius"/>
    </source>
</evidence>
<dbReference type="InterPro" id="IPR013655">
    <property type="entry name" value="PAS_fold_3"/>
</dbReference>
<dbReference type="CDD" id="cd00082">
    <property type="entry name" value="HisKA"/>
    <property type="match status" value="1"/>
</dbReference>
<dbReference type="InterPro" id="IPR036097">
    <property type="entry name" value="HisK_dim/P_sf"/>
</dbReference>
<dbReference type="PROSITE" id="PS50113">
    <property type="entry name" value="PAC"/>
    <property type="match status" value="1"/>
</dbReference>
<evidence type="ECO:0000256" key="1">
    <source>
        <dbReference type="ARBA" id="ARBA00000085"/>
    </source>
</evidence>
<dbReference type="InterPro" id="IPR000014">
    <property type="entry name" value="PAS"/>
</dbReference>
<dbReference type="PROSITE" id="PS50112">
    <property type="entry name" value="PAS"/>
    <property type="match status" value="2"/>
</dbReference>
<name>A0ABW3KC83_9BACT</name>
<accession>A0ABW3KC83</accession>
<keyword evidence="5" id="KW-0418">Kinase</keyword>
<dbReference type="SMART" id="SM00086">
    <property type="entry name" value="PAC"/>
    <property type="match status" value="3"/>
</dbReference>
<dbReference type="Pfam" id="PF02518">
    <property type="entry name" value="HATPase_c"/>
    <property type="match status" value="1"/>
</dbReference>